<evidence type="ECO:0000259" key="11">
    <source>
        <dbReference type="PROSITE" id="PS51643"/>
    </source>
</evidence>
<dbReference type="Pfam" id="PF22590">
    <property type="entry name" value="Cas3-like_C_2"/>
    <property type="match status" value="1"/>
</dbReference>
<accession>A0A086ZEH2</accession>
<dbReference type="NCBIfam" id="TIGR01596">
    <property type="entry name" value="cas3_HD"/>
    <property type="match status" value="1"/>
</dbReference>
<protein>
    <submittedName>
        <fullName evidence="12">CRISPR-associated helicase Cas3</fullName>
    </submittedName>
</protein>
<dbReference type="GO" id="GO:0046872">
    <property type="term" value="F:metal ion binding"/>
    <property type="evidence" value="ECO:0007669"/>
    <property type="project" value="UniProtKB-KW"/>
</dbReference>
<dbReference type="PROSITE" id="PS51192">
    <property type="entry name" value="HELICASE_ATP_BIND_1"/>
    <property type="match status" value="1"/>
</dbReference>
<evidence type="ECO:0000313" key="13">
    <source>
        <dbReference type="Proteomes" id="UP000029096"/>
    </source>
</evidence>
<dbReference type="RefSeq" id="WP_033520960.1">
    <property type="nucleotide sequence ID" value="NZ_JGYP01000005.1"/>
</dbReference>
<name>A0A086ZEH2_9BIFI</name>
<dbReference type="PROSITE" id="PS51643">
    <property type="entry name" value="HD_CAS3"/>
    <property type="match status" value="1"/>
</dbReference>
<reference evidence="12 13" key="1">
    <citation type="submission" date="2014-03" db="EMBL/GenBank/DDBJ databases">
        <title>Genomics of Bifidobacteria.</title>
        <authorList>
            <person name="Ventura M."/>
            <person name="Milani C."/>
            <person name="Lugli G.A."/>
        </authorList>
    </citation>
    <scope>NUCLEOTIDE SEQUENCE [LARGE SCALE GENOMIC DNA]</scope>
    <source>
        <strain evidence="12 13">DSM 22767</strain>
    </source>
</reference>
<dbReference type="Proteomes" id="UP000029096">
    <property type="component" value="Unassembled WGS sequence"/>
</dbReference>
<sequence length="792" mass="89747">MGETLMARRNADGALQTLRDHLLETGLLAERFEHQYGDTARLIGEIHDRGKASQRFQRYLLLGEGKRGEVPHAKQGAFEISELQTNGDCFAVLTQDMIEAVVSSHHGDLPDYLDVQGEHAFSDEMSVACKEDPKYSWREIRERLPELRIPVEGDFRRSQQDSQRLVESVDGYASGASFDFALGLYVKYMYSRLVDADRFDAMSFEKGIKPCDRRVSWDEFIAHLEEYIKGFTSRSPINDMRARISEECLKASVRPTGIYKLSVPTGGGKTLASLRFALHHAKRTGKQHIIYVIPYLTITEQTVATFREALGISEGDDSLLEHYSSVSIDDDADDERRENHRLAAERWANPFIVTTMVQFLESVMASHGTKLRKFHNMANSVIIFDEVQSLPLNMVNLFNEVISFLSHALGSTIVLCTATQPLIDTTKRQNLVLGEDSDLIKVSREDIAQSKRTEIIISRDEKSVEQFADDVYEKAQEQGNCLAIVNLKSEARSVFQRLQQLNTDKKFELIHLSTSMCGAHRKNQIEHTRQLLNSGTPVICVSTQVIEAGVDISFKCVVRAMAGLDSILQAAGRCNRSGESPTLQPVYVFPIRDERGLDHLPDIKDGKRITQELVHDYPTRDVQSEFMMHEFYKRYFAKKDQGSYMDYVLPDVGGGTTVYDLLSTNEAGRGAFRNRTGTEYGRVFAQAFRTAGSKFKVIDQQTKNVVVEYGQASYYVVQLQDDDFKVRLDALRHLQEYTVSLFPYEYDKLISQEAVNQVSEDFDVFLLNSDFYSADYGVVLEPQGLPFEFLCS</sequence>
<comment type="caution">
    <text evidence="12">The sequence shown here is derived from an EMBL/GenBank/DDBJ whole genome shotgun (WGS) entry which is preliminary data.</text>
</comment>
<comment type="similarity">
    <text evidence="1">In the N-terminal section; belongs to the CRISPR-associated nuclease Cas3-HD family.</text>
</comment>
<proteinExistence type="inferred from homology"/>
<dbReference type="Gene3D" id="1.10.3210.30">
    <property type="match status" value="1"/>
</dbReference>
<dbReference type="EMBL" id="JGYP01000005">
    <property type="protein sequence ID" value="KFI44922.1"/>
    <property type="molecule type" value="Genomic_DNA"/>
</dbReference>
<keyword evidence="9" id="KW-0051">Antiviral defense</keyword>
<evidence type="ECO:0000256" key="3">
    <source>
        <dbReference type="ARBA" id="ARBA00022722"/>
    </source>
</evidence>
<dbReference type="SUPFAM" id="SSF52540">
    <property type="entry name" value="P-loop containing nucleoside triphosphate hydrolases"/>
    <property type="match status" value="1"/>
</dbReference>
<evidence type="ECO:0000256" key="4">
    <source>
        <dbReference type="ARBA" id="ARBA00022723"/>
    </source>
</evidence>
<keyword evidence="4" id="KW-0479">Metal-binding</keyword>
<keyword evidence="5" id="KW-0547">Nucleotide-binding</keyword>
<dbReference type="InterPro" id="IPR011545">
    <property type="entry name" value="DEAD/DEAH_box_helicase_dom"/>
</dbReference>
<dbReference type="SMART" id="SM00487">
    <property type="entry name" value="DEXDc"/>
    <property type="match status" value="1"/>
</dbReference>
<dbReference type="CDD" id="cd17930">
    <property type="entry name" value="DEXHc_cas3"/>
    <property type="match status" value="1"/>
</dbReference>
<evidence type="ECO:0000259" key="10">
    <source>
        <dbReference type="PROSITE" id="PS51192"/>
    </source>
</evidence>
<comment type="similarity">
    <text evidence="2">In the central section; belongs to the CRISPR-associated helicase Cas3 family.</text>
</comment>
<dbReference type="GO" id="GO:0016787">
    <property type="term" value="F:hydrolase activity"/>
    <property type="evidence" value="ECO:0007669"/>
    <property type="project" value="UniProtKB-KW"/>
</dbReference>
<evidence type="ECO:0000313" key="12">
    <source>
        <dbReference type="EMBL" id="KFI44922.1"/>
    </source>
</evidence>
<evidence type="ECO:0000256" key="2">
    <source>
        <dbReference type="ARBA" id="ARBA00009046"/>
    </source>
</evidence>
<evidence type="ECO:0000256" key="6">
    <source>
        <dbReference type="ARBA" id="ARBA00022801"/>
    </source>
</evidence>
<dbReference type="NCBIfam" id="TIGR01587">
    <property type="entry name" value="cas3_core"/>
    <property type="match status" value="1"/>
</dbReference>
<evidence type="ECO:0000256" key="1">
    <source>
        <dbReference type="ARBA" id="ARBA00006847"/>
    </source>
</evidence>
<dbReference type="InterPro" id="IPR006483">
    <property type="entry name" value="CRISPR-assoc_Cas3_HD"/>
</dbReference>
<dbReference type="Gene3D" id="3.40.50.300">
    <property type="entry name" value="P-loop containing nucleotide triphosphate hydrolases"/>
    <property type="match status" value="2"/>
</dbReference>
<keyword evidence="7" id="KW-0347">Helicase</keyword>
<dbReference type="InterPro" id="IPR006474">
    <property type="entry name" value="Helicase_Cas3_CRISPR-ass_core"/>
</dbReference>
<dbReference type="GO" id="GO:0003676">
    <property type="term" value="F:nucleic acid binding"/>
    <property type="evidence" value="ECO:0007669"/>
    <property type="project" value="InterPro"/>
</dbReference>
<dbReference type="CDD" id="cd09641">
    <property type="entry name" value="Cas3''_I"/>
    <property type="match status" value="1"/>
</dbReference>
<dbReference type="InterPro" id="IPR038257">
    <property type="entry name" value="CRISPR-assoc_Cas3_HD_sf"/>
</dbReference>
<evidence type="ECO:0000256" key="9">
    <source>
        <dbReference type="ARBA" id="ARBA00023118"/>
    </source>
</evidence>
<dbReference type="SMART" id="SM00490">
    <property type="entry name" value="HELICc"/>
    <property type="match status" value="1"/>
</dbReference>
<feature type="domain" description="HD Cas3-type" evidence="11">
    <location>
        <begin position="11"/>
        <end position="199"/>
    </location>
</feature>
<evidence type="ECO:0000256" key="8">
    <source>
        <dbReference type="ARBA" id="ARBA00022840"/>
    </source>
</evidence>
<gene>
    <name evidence="12" type="ORF">BBOH_1653</name>
</gene>
<organism evidence="12 13">
    <name type="scientific">Bifidobacterium bohemicum DSM 22767</name>
    <dbReference type="NCBI Taxonomy" id="1437606"/>
    <lineage>
        <taxon>Bacteria</taxon>
        <taxon>Bacillati</taxon>
        <taxon>Actinomycetota</taxon>
        <taxon>Actinomycetes</taxon>
        <taxon>Bifidobacteriales</taxon>
        <taxon>Bifidobacteriaceae</taxon>
        <taxon>Bifidobacterium</taxon>
    </lineage>
</organism>
<dbReference type="GO" id="GO:0004518">
    <property type="term" value="F:nuclease activity"/>
    <property type="evidence" value="ECO:0007669"/>
    <property type="project" value="UniProtKB-KW"/>
</dbReference>
<keyword evidence="13" id="KW-1185">Reference proteome</keyword>
<feature type="domain" description="Helicase ATP-binding" evidence="10">
    <location>
        <begin position="250"/>
        <end position="438"/>
    </location>
</feature>
<dbReference type="AlphaFoldDB" id="A0A086ZEH2"/>
<dbReference type="GO" id="GO:0005524">
    <property type="term" value="F:ATP binding"/>
    <property type="evidence" value="ECO:0007669"/>
    <property type="project" value="UniProtKB-KW"/>
</dbReference>
<dbReference type="STRING" id="1437606.BBOH_1653"/>
<dbReference type="GO" id="GO:0004386">
    <property type="term" value="F:helicase activity"/>
    <property type="evidence" value="ECO:0007669"/>
    <property type="project" value="UniProtKB-KW"/>
</dbReference>
<keyword evidence="6" id="KW-0378">Hydrolase</keyword>
<dbReference type="InterPro" id="IPR001650">
    <property type="entry name" value="Helicase_C-like"/>
</dbReference>
<evidence type="ECO:0000256" key="7">
    <source>
        <dbReference type="ARBA" id="ARBA00022806"/>
    </source>
</evidence>
<evidence type="ECO:0000256" key="5">
    <source>
        <dbReference type="ARBA" id="ARBA00022741"/>
    </source>
</evidence>
<dbReference type="InterPro" id="IPR027417">
    <property type="entry name" value="P-loop_NTPase"/>
</dbReference>
<dbReference type="InterPro" id="IPR014001">
    <property type="entry name" value="Helicase_ATP-bd"/>
</dbReference>
<dbReference type="GO" id="GO:0051607">
    <property type="term" value="P:defense response to virus"/>
    <property type="evidence" value="ECO:0007669"/>
    <property type="project" value="UniProtKB-KW"/>
</dbReference>
<keyword evidence="3" id="KW-0540">Nuclease</keyword>
<keyword evidence="8" id="KW-0067">ATP-binding</keyword>
<dbReference type="InterPro" id="IPR054712">
    <property type="entry name" value="Cas3-like_dom"/>
</dbReference>
<dbReference type="Pfam" id="PF00270">
    <property type="entry name" value="DEAD"/>
    <property type="match status" value="1"/>
</dbReference>
<dbReference type="eggNOG" id="COG1203">
    <property type="taxonomic scope" value="Bacteria"/>
</dbReference>